<proteinExistence type="predicted"/>
<evidence type="ECO:0000313" key="2">
    <source>
        <dbReference type="Proteomes" id="UP001458880"/>
    </source>
</evidence>
<reference evidence="1 2" key="1">
    <citation type="journal article" date="2024" name="BMC Genomics">
        <title>De novo assembly and annotation of Popillia japonica's genome with initial clues to its potential as an invasive pest.</title>
        <authorList>
            <person name="Cucini C."/>
            <person name="Boschi S."/>
            <person name="Funari R."/>
            <person name="Cardaioli E."/>
            <person name="Iannotti N."/>
            <person name="Marturano G."/>
            <person name="Paoli F."/>
            <person name="Bruttini M."/>
            <person name="Carapelli A."/>
            <person name="Frati F."/>
            <person name="Nardi F."/>
        </authorList>
    </citation>
    <scope>NUCLEOTIDE SEQUENCE [LARGE SCALE GENOMIC DNA]</scope>
    <source>
        <strain evidence="1">DMR45628</strain>
    </source>
</reference>
<organism evidence="1 2">
    <name type="scientific">Popillia japonica</name>
    <name type="common">Japanese beetle</name>
    <dbReference type="NCBI Taxonomy" id="7064"/>
    <lineage>
        <taxon>Eukaryota</taxon>
        <taxon>Metazoa</taxon>
        <taxon>Ecdysozoa</taxon>
        <taxon>Arthropoda</taxon>
        <taxon>Hexapoda</taxon>
        <taxon>Insecta</taxon>
        <taxon>Pterygota</taxon>
        <taxon>Neoptera</taxon>
        <taxon>Endopterygota</taxon>
        <taxon>Coleoptera</taxon>
        <taxon>Polyphaga</taxon>
        <taxon>Scarabaeiformia</taxon>
        <taxon>Scarabaeidae</taxon>
        <taxon>Rutelinae</taxon>
        <taxon>Popillia</taxon>
    </lineage>
</organism>
<name>A0AAW1HVK8_POPJA</name>
<accession>A0AAW1HVK8</accession>
<gene>
    <name evidence="1" type="ORF">QE152_g38867</name>
</gene>
<evidence type="ECO:0000313" key="1">
    <source>
        <dbReference type="EMBL" id="KAK9680716.1"/>
    </source>
</evidence>
<dbReference type="Proteomes" id="UP001458880">
    <property type="component" value="Unassembled WGS sequence"/>
</dbReference>
<sequence>MIAQIGDNANFDAKDSSLQRWQEELTSEWHKNSVSHGFEHPIHEDCLNWRQRLRSKHLTMITAQELTNSNFDVKYTSLQRWQEELTSEWLQILDVNSHLHGFDVPIHEDFPNWRQPLSSRHLTMTTAQELTNSNFDAKDTLLQQWQEELISEWLQILDVNSPLHGFEVLIHEDFPNWRQPLSSRHLTMTTAQELTNSNFDAKDTLLQRWQEELTSEWLQIGHMNLASHVFEHLIHENCPNWRQRLK</sequence>
<dbReference type="EMBL" id="JASPKY010000877">
    <property type="protein sequence ID" value="KAK9680716.1"/>
    <property type="molecule type" value="Genomic_DNA"/>
</dbReference>
<dbReference type="AlphaFoldDB" id="A0AAW1HVK8"/>
<comment type="caution">
    <text evidence="1">The sequence shown here is derived from an EMBL/GenBank/DDBJ whole genome shotgun (WGS) entry which is preliminary data.</text>
</comment>
<keyword evidence="2" id="KW-1185">Reference proteome</keyword>
<protein>
    <submittedName>
        <fullName evidence="1">Uncharacterized protein</fullName>
    </submittedName>
</protein>